<evidence type="ECO:0000313" key="2">
    <source>
        <dbReference type="Proteomes" id="UP000822688"/>
    </source>
</evidence>
<dbReference type="EMBL" id="CM026424">
    <property type="protein sequence ID" value="KAG0578402.1"/>
    <property type="molecule type" value="Genomic_DNA"/>
</dbReference>
<dbReference type="AlphaFoldDB" id="A0A8T0I4H7"/>
<dbReference type="Proteomes" id="UP000822688">
    <property type="component" value="Chromosome 4"/>
</dbReference>
<name>A0A8T0I4H7_CERPU</name>
<organism evidence="1 2">
    <name type="scientific">Ceratodon purpureus</name>
    <name type="common">Fire moss</name>
    <name type="synonym">Dicranum purpureum</name>
    <dbReference type="NCBI Taxonomy" id="3225"/>
    <lineage>
        <taxon>Eukaryota</taxon>
        <taxon>Viridiplantae</taxon>
        <taxon>Streptophyta</taxon>
        <taxon>Embryophyta</taxon>
        <taxon>Bryophyta</taxon>
        <taxon>Bryophytina</taxon>
        <taxon>Bryopsida</taxon>
        <taxon>Dicranidae</taxon>
        <taxon>Pseudoditrichales</taxon>
        <taxon>Ditrichaceae</taxon>
        <taxon>Ceratodon</taxon>
    </lineage>
</organism>
<sequence length="159" mass="18267">MPATHSKLTFRNETEEDIVFIHIFKNVQGNTFTVRSRGGLHVENVTVCQTHERFCLLGSDGKKITGKEFDTDDLPDFTGVVVTKVGDEYILTKVRRTTWWTWLQSQIHRIPKLFSQDETLPTRWKVQQAPFVVKLACVFAGRPALEDGLCRKSIYSPRL</sequence>
<comment type="caution">
    <text evidence="1">The sequence shown here is derived from an EMBL/GenBank/DDBJ whole genome shotgun (WGS) entry which is preliminary data.</text>
</comment>
<gene>
    <name evidence="1" type="ORF">KC19_4G020000</name>
</gene>
<proteinExistence type="predicted"/>
<accession>A0A8T0I4H7</accession>
<reference evidence="1" key="1">
    <citation type="submission" date="2020-06" db="EMBL/GenBank/DDBJ databases">
        <title>WGS assembly of Ceratodon purpureus strain R40.</title>
        <authorList>
            <person name="Carey S.B."/>
            <person name="Jenkins J."/>
            <person name="Shu S."/>
            <person name="Lovell J.T."/>
            <person name="Sreedasyam A."/>
            <person name="Maumus F."/>
            <person name="Tiley G.P."/>
            <person name="Fernandez-Pozo N."/>
            <person name="Barry K."/>
            <person name="Chen C."/>
            <person name="Wang M."/>
            <person name="Lipzen A."/>
            <person name="Daum C."/>
            <person name="Saski C.A."/>
            <person name="Payton A.C."/>
            <person name="Mcbreen J.C."/>
            <person name="Conrad R.E."/>
            <person name="Kollar L.M."/>
            <person name="Olsson S."/>
            <person name="Huttunen S."/>
            <person name="Landis J.B."/>
            <person name="Wickett N.J."/>
            <person name="Johnson M.G."/>
            <person name="Rensing S.A."/>
            <person name="Grimwood J."/>
            <person name="Schmutz J."/>
            <person name="Mcdaniel S.F."/>
        </authorList>
    </citation>
    <scope>NUCLEOTIDE SEQUENCE</scope>
    <source>
        <strain evidence="1">R40</strain>
    </source>
</reference>
<evidence type="ECO:0000313" key="1">
    <source>
        <dbReference type="EMBL" id="KAG0578402.1"/>
    </source>
</evidence>
<keyword evidence="2" id="KW-1185">Reference proteome</keyword>
<protein>
    <submittedName>
        <fullName evidence="1">Uncharacterized protein</fullName>
    </submittedName>
</protein>